<sequence>MDSLVTTARAIQTQLTTNSTGSNDQYLLVQNLPPEIIDNLIEDKNALDGIPFRFTFERYTGLIKMISADHIAVTRKLAETVLQECLLAGVPNKKEIHWANAGAGAAPTTYKVVTGNNSKDKRKQPDDSFLPLTRQPHGWLTLVIDTCPPESMQRFRKDAKW</sequence>
<proteinExistence type="predicted"/>
<dbReference type="Proteomes" id="UP000019804">
    <property type="component" value="Unassembled WGS sequence"/>
</dbReference>
<dbReference type="STRING" id="1388766.A0A017SS18"/>
<protein>
    <submittedName>
        <fullName evidence="1">Uncharacterized protein</fullName>
    </submittedName>
</protein>
<evidence type="ECO:0000313" key="1">
    <source>
        <dbReference type="EMBL" id="EYE99792.1"/>
    </source>
</evidence>
<dbReference type="OrthoDB" id="76567at2759"/>
<dbReference type="RefSeq" id="XP_040643480.1">
    <property type="nucleotide sequence ID" value="XM_040778262.1"/>
</dbReference>
<evidence type="ECO:0000313" key="2">
    <source>
        <dbReference type="Proteomes" id="UP000019804"/>
    </source>
</evidence>
<reference evidence="2" key="1">
    <citation type="journal article" date="2014" name="Nat. Commun.">
        <title>Genomic adaptations of the halophilic Dead Sea filamentous fungus Eurotium rubrum.</title>
        <authorList>
            <person name="Kis-Papo T."/>
            <person name="Weig A.R."/>
            <person name="Riley R."/>
            <person name="Persoh D."/>
            <person name="Salamov A."/>
            <person name="Sun H."/>
            <person name="Lipzen A."/>
            <person name="Wasser S.P."/>
            <person name="Rambold G."/>
            <person name="Grigoriev I.V."/>
            <person name="Nevo E."/>
        </authorList>
    </citation>
    <scope>NUCLEOTIDE SEQUENCE [LARGE SCALE GENOMIC DNA]</scope>
    <source>
        <strain evidence="2">CBS 135680</strain>
    </source>
</reference>
<gene>
    <name evidence="1" type="ORF">EURHEDRAFT_29853</name>
</gene>
<dbReference type="HOGENOM" id="CLU_1643336_0_0_1"/>
<keyword evidence="2" id="KW-1185">Reference proteome</keyword>
<dbReference type="EMBL" id="KK088411">
    <property type="protein sequence ID" value="EYE99792.1"/>
    <property type="molecule type" value="Genomic_DNA"/>
</dbReference>
<organism evidence="1 2">
    <name type="scientific">Aspergillus ruber (strain CBS 135680)</name>
    <dbReference type="NCBI Taxonomy" id="1388766"/>
    <lineage>
        <taxon>Eukaryota</taxon>
        <taxon>Fungi</taxon>
        <taxon>Dikarya</taxon>
        <taxon>Ascomycota</taxon>
        <taxon>Pezizomycotina</taxon>
        <taxon>Eurotiomycetes</taxon>
        <taxon>Eurotiomycetidae</taxon>
        <taxon>Eurotiales</taxon>
        <taxon>Aspergillaceae</taxon>
        <taxon>Aspergillus</taxon>
        <taxon>Aspergillus subgen. Aspergillus</taxon>
    </lineage>
</organism>
<dbReference type="AlphaFoldDB" id="A0A017SS18"/>
<accession>A0A017SS18</accession>
<name>A0A017SS18_ASPRC</name>
<dbReference type="GeneID" id="63693386"/>